<evidence type="ECO:0000259" key="5">
    <source>
        <dbReference type="Pfam" id="PF03865"/>
    </source>
</evidence>
<sequence>MIYFNRTIKRFLKLSLMAGILCLNSCATYKESYGTQTQKLFSDNEKKSEILHEFYLVGDAGNSEELQSQNVLRSLEKRLNNAEKNSSLIILGDNIYPKGMPVKEIEERKKAEQKLDYQLSITSNYKGSTYVIPGNHDWYHGLDGLAAQKEYVNKYLNTKNAFYPKKNNPIDKVNLNDDLTLVFIDSEWFIQNWNRHPNINALSTYKTREDFFEEFRSLINKNQNKTILVFIHHPLVSNGPHGGYFSLRSHLFPAYNIPAPVFGTLINYLRKTSGGSPADIQNSYYSQLVNRLKALTQTNENVVYVSGHEHNLQYIEKDGIKQIISGSASKNEEARAIQPVSFSSGKSGYSILRAYKDGSLQVAYYGVEENEDQLLFSHEVLPAPQKEIYTIPENKSKTIKASIYPEKVTQKSKLYKFLFGDHYRELYGLAIEANSVNLDTLYGGLTPTISGGGNQSMSLRLKNPDGKEFVMRGLKKSATQFLQTALFKDQRVKESFEDTFAETFINDFYTTSNPYTPFIVGNLSDNLTIKRTNPILFYVPKQNALGKYNALYGDALYMIEERPSDSQLDADNFGNPDAIISTDDVIKNLMKDEKYEVDADEFLKVRIFDMLIGDWDRHADQWRWSEYRKDGKIIYQPIPRDRDQVFAKIDGALLSLIKKLPPLRHMQSFKKEFPNPRWMNKSAFPLDVKFLQEKSLEEWQNMAQQVVDGISDENIERSFALLPKEIPAKTNEEIKEILKIRRSKLVAYVGDFYKELSKTIILTGTDKKDTFLIDKNDDNTVKVTYIRSKKNGDEVQSVNTYDAKNTREIWIYGLDDNDHFIVKGKNNAIKIRLIGGPNNDIYDINDTKNVKVYDYASKNNTYTDARKSNLFLSNMYNVNQYDYRKVPLNILSVLPNAGYNPDNGLKIGFNATYTVNNFVQNPYSQKHHLKGNFAFATNGIELGYEGAFKNATNNWMFTIKADLTDSNFTQNYFGIGNETVNNDKVLGKNHNRVRMETYKVEPGYKYEGRNGGSFEISGGAESIKIEDTKHREIDTAYAHNENLYKAQQFGFGKLHYTFKNYNNKSYPTLGFGFDLEYGFKANLKEANVNHNYIDSRLNFVVPLNQKESFAFSSTFLSKIIMGNTYEFYQGAAIGGAKSLRGFREQRFIGKQSFVHSSDIRWHIGDIRQGIVPMKYGMLAGFDYGKVWAVENSNKWHNSYGAGIWLSAIETLTFNLNYFRSSEDDIITFGLGFAF</sequence>
<keyword evidence="2" id="KW-0378">Hydrolase</keyword>
<dbReference type="InterPro" id="IPR029052">
    <property type="entry name" value="Metallo-depent_PP-like"/>
</dbReference>
<gene>
    <name evidence="6" type="ORF">QW060_10325</name>
</gene>
<evidence type="ECO:0000256" key="2">
    <source>
        <dbReference type="ARBA" id="ARBA00022801"/>
    </source>
</evidence>
<feature type="domain" description="Haemolysin activator HlyB C-terminal" evidence="5">
    <location>
        <begin position="1087"/>
        <end position="1203"/>
    </location>
</feature>
<dbReference type="RefSeq" id="WP_290363500.1">
    <property type="nucleotide sequence ID" value="NZ_JAUFQU010000001.1"/>
</dbReference>
<evidence type="ECO:0000313" key="7">
    <source>
        <dbReference type="Proteomes" id="UP001242368"/>
    </source>
</evidence>
<dbReference type="InterPro" id="IPR004843">
    <property type="entry name" value="Calcineurin-like_PHP"/>
</dbReference>
<dbReference type="Gene3D" id="3.60.21.10">
    <property type="match status" value="1"/>
</dbReference>
<evidence type="ECO:0000259" key="4">
    <source>
        <dbReference type="Pfam" id="PF00149"/>
    </source>
</evidence>
<dbReference type="SUPFAM" id="SSF56300">
    <property type="entry name" value="Metallo-dependent phosphatases"/>
    <property type="match status" value="1"/>
</dbReference>
<dbReference type="PANTHER" id="PTHR10161:SF14">
    <property type="entry name" value="TARTRATE-RESISTANT ACID PHOSPHATASE TYPE 5"/>
    <property type="match status" value="1"/>
</dbReference>
<dbReference type="Gene3D" id="2.40.160.50">
    <property type="entry name" value="membrane protein fhac: a member of the omp85/tpsb transporter family"/>
    <property type="match status" value="1"/>
</dbReference>
<keyword evidence="7" id="KW-1185">Reference proteome</keyword>
<accession>A0ABT8CWI0</accession>
<dbReference type="InterPro" id="IPR051558">
    <property type="entry name" value="Metallophosphoesterase_PAP"/>
</dbReference>
<reference evidence="7" key="1">
    <citation type="journal article" date="2019" name="Int. J. Syst. Evol. Microbiol.">
        <title>The Global Catalogue of Microorganisms (GCM) 10K type strain sequencing project: providing services to taxonomists for standard genome sequencing and annotation.</title>
        <authorList>
            <consortium name="The Broad Institute Genomics Platform"/>
            <consortium name="The Broad Institute Genome Sequencing Center for Infectious Disease"/>
            <person name="Wu L."/>
            <person name="Ma J."/>
        </authorList>
    </citation>
    <scope>NUCLEOTIDE SEQUENCE [LARGE SCALE GENOMIC DNA]</scope>
    <source>
        <strain evidence="7">CECT 7184</strain>
    </source>
</reference>
<feature type="chain" id="PRO_5047217476" evidence="3">
    <location>
        <begin position="28"/>
        <end position="1234"/>
    </location>
</feature>
<feature type="signal peptide" evidence="3">
    <location>
        <begin position="1"/>
        <end position="27"/>
    </location>
</feature>
<protein>
    <submittedName>
        <fullName evidence="6">Metallophosphoesterase</fullName>
    </submittedName>
</protein>
<dbReference type="EMBL" id="JAUFQU010000001">
    <property type="protein sequence ID" value="MDN3707527.1"/>
    <property type="molecule type" value="Genomic_DNA"/>
</dbReference>
<evidence type="ECO:0000256" key="3">
    <source>
        <dbReference type="SAM" id="SignalP"/>
    </source>
</evidence>
<name>A0ABT8CWI0_9FLAO</name>
<feature type="domain" description="Calcineurin-like phosphoesterase" evidence="4">
    <location>
        <begin position="69"/>
        <end position="259"/>
    </location>
</feature>
<evidence type="ECO:0000313" key="6">
    <source>
        <dbReference type="EMBL" id="MDN3707527.1"/>
    </source>
</evidence>
<dbReference type="InterPro" id="IPR005565">
    <property type="entry name" value="Hemolysn_activator_HlyB_C"/>
</dbReference>
<dbReference type="PANTHER" id="PTHR10161">
    <property type="entry name" value="TARTRATE-RESISTANT ACID PHOSPHATASE TYPE 5"/>
    <property type="match status" value="1"/>
</dbReference>
<dbReference type="Pfam" id="PF03865">
    <property type="entry name" value="ShlB"/>
    <property type="match status" value="1"/>
</dbReference>
<proteinExistence type="predicted"/>
<comment type="caution">
    <text evidence="6">The sequence shown here is derived from an EMBL/GenBank/DDBJ whole genome shotgun (WGS) entry which is preliminary data.</text>
</comment>
<keyword evidence="1 3" id="KW-0732">Signal</keyword>
<dbReference type="Proteomes" id="UP001242368">
    <property type="component" value="Unassembled WGS sequence"/>
</dbReference>
<organism evidence="6 7">
    <name type="scientific">Paenimyroides ceti</name>
    <dbReference type="NCBI Taxonomy" id="395087"/>
    <lineage>
        <taxon>Bacteria</taxon>
        <taxon>Pseudomonadati</taxon>
        <taxon>Bacteroidota</taxon>
        <taxon>Flavobacteriia</taxon>
        <taxon>Flavobacteriales</taxon>
        <taxon>Flavobacteriaceae</taxon>
        <taxon>Paenimyroides</taxon>
    </lineage>
</organism>
<dbReference type="Pfam" id="PF00149">
    <property type="entry name" value="Metallophos"/>
    <property type="match status" value="1"/>
</dbReference>
<evidence type="ECO:0000256" key="1">
    <source>
        <dbReference type="ARBA" id="ARBA00022729"/>
    </source>
</evidence>